<gene>
    <name evidence="12" type="ORF">BDY21DRAFT_329029</name>
</gene>
<evidence type="ECO:0000313" key="13">
    <source>
        <dbReference type="Proteomes" id="UP000799766"/>
    </source>
</evidence>
<reference evidence="12" key="1">
    <citation type="journal article" date="2020" name="Stud. Mycol.">
        <title>101 Dothideomycetes genomes: a test case for predicting lifestyles and emergence of pathogens.</title>
        <authorList>
            <person name="Haridas S."/>
            <person name="Albert R."/>
            <person name="Binder M."/>
            <person name="Bloem J."/>
            <person name="Labutti K."/>
            <person name="Salamov A."/>
            <person name="Andreopoulos B."/>
            <person name="Baker S."/>
            <person name="Barry K."/>
            <person name="Bills G."/>
            <person name="Bluhm B."/>
            <person name="Cannon C."/>
            <person name="Castanera R."/>
            <person name="Culley D."/>
            <person name="Daum C."/>
            <person name="Ezra D."/>
            <person name="Gonzalez J."/>
            <person name="Henrissat B."/>
            <person name="Kuo A."/>
            <person name="Liang C."/>
            <person name="Lipzen A."/>
            <person name="Lutzoni F."/>
            <person name="Magnuson J."/>
            <person name="Mondo S."/>
            <person name="Nolan M."/>
            <person name="Ohm R."/>
            <person name="Pangilinan J."/>
            <person name="Park H.-J."/>
            <person name="Ramirez L."/>
            <person name="Alfaro M."/>
            <person name="Sun H."/>
            <person name="Tritt A."/>
            <person name="Yoshinaga Y."/>
            <person name="Zwiers L.-H."/>
            <person name="Turgeon B."/>
            <person name="Goodwin S."/>
            <person name="Spatafora J."/>
            <person name="Crous P."/>
            <person name="Grigoriev I."/>
        </authorList>
    </citation>
    <scope>NUCLEOTIDE SEQUENCE</scope>
    <source>
        <strain evidence="12">ATCC 16933</strain>
    </source>
</reference>
<sequence>MTQFSEDQLQVIKTYPIKDELDSFRASFESACAPINDRSDNVEEFLVSFNGRDIVLNLLGALQLLPASSRLCFGHDVGRLSGNIALLYAGLSSGQIDLRHTADLVRAVVARAEDTQIWTAVYDLITRTKPSPVTPPHSGAPFAVSKQTPWKFSTASAVNSSDLRRDVGPMLRAEMENNITIDQPLLFDAFFGQVSRLTEITAAVFKKCKATEPPLYTDDSGWTEWPGSCEESKVLGWLRCLISQMLTFANESGFRPSKRRRYIATPNKPLLGSVSKRKLDVGLAYDPGNQVEGYDNQDCAWTDILIAGELKSNPQEDTHNSTWFDLLRYVREVFGAQVTRRFVLGFTLCGSIIRLWELDRLGALASRPFDINRDGQKFASMILGFLWMNEEELGFDPTIVEGGKQVEIQRDGQYERLYLQDVIRRQRSVVGRATTCWIGRLIGTKPMQRVVVKDSWEYEERPEEGDLLMNATKSGAENVALWYHHETVYVGGTVDDVYHNVRKGLSTADAASNSSGPGNGRSASGSSMRKRSRSSLQISMPPPKRSCSGSQRLRNRVHRRVIMHGVGKSIDQASTLKTMLTALLGGIKGHESLLNINILHRDISIGNIMLNEAEDDGFLIDLDLAIKANREEVSGAPSKTGTKVFMAIGVLHGDEGHNFMHDLESFFWVLFWIGVHWNGPGQSRGNSKYEAWNYEPTTQLAQIKKGTVVEEDSFSKEVGESFTEYCKPLVPCILELRKVVFPGGKRWLSEHRGLYPRMKAVLEEAREAL</sequence>
<keyword evidence="13" id="KW-1185">Reference proteome</keyword>
<accession>A0A6A6NMJ2</accession>
<dbReference type="InterPro" id="IPR011009">
    <property type="entry name" value="Kinase-like_dom_sf"/>
</dbReference>
<dbReference type="GO" id="GO:0005524">
    <property type="term" value="F:ATP binding"/>
    <property type="evidence" value="ECO:0007669"/>
    <property type="project" value="InterPro"/>
</dbReference>
<comment type="function">
    <text evidence="1">Component of the EKC/KEOPS complex that is required for the formation of a threonylcarbamoyl group on adenosine at position 37 (t(6)A37) in tRNAs that read codons beginning with adenine. The complex is probably involved in the transfer of the threonylcarbamoyl moiety of threonylcarbamoyl-AMP (TC-AMP) to the N6 group of A37. BUD32 has ATPase activity in the context of the EKC/KEOPS complex and likely plays a supporting role to the catalytic subunit KAE1. The EKC/KEOPS complex also promotes both telomere uncapping and telomere elongation. The complex is required for efficient recruitment of transcriptional coactivators.</text>
</comment>
<protein>
    <recommendedName>
        <fullName evidence="5">EKC/KEOPS complex subunit BUD32</fullName>
        <ecNumber evidence="3">2.7.11.1</ecNumber>
    </recommendedName>
    <alternativeName>
        <fullName evidence="6 7">Atypical Serine/threonine protein kinase BUD32</fullName>
    </alternativeName>
    <alternativeName>
        <fullName evidence="4">EKC/KEOPS complex subunit bud32</fullName>
    </alternativeName>
</protein>
<dbReference type="Gene3D" id="1.10.510.10">
    <property type="entry name" value="Transferase(Phosphotransferase) domain 1"/>
    <property type="match status" value="1"/>
</dbReference>
<dbReference type="InterPro" id="IPR008266">
    <property type="entry name" value="Tyr_kinase_AS"/>
</dbReference>
<evidence type="ECO:0000256" key="4">
    <source>
        <dbReference type="ARBA" id="ARBA00013948"/>
    </source>
</evidence>
<evidence type="ECO:0000256" key="3">
    <source>
        <dbReference type="ARBA" id="ARBA00012513"/>
    </source>
</evidence>
<evidence type="ECO:0000256" key="1">
    <source>
        <dbReference type="ARBA" id="ARBA00003747"/>
    </source>
</evidence>
<evidence type="ECO:0000256" key="9">
    <source>
        <dbReference type="ARBA" id="ARBA00048679"/>
    </source>
</evidence>
<proteinExistence type="predicted"/>
<comment type="subunit">
    <text evidence="2">Component of the EKC/KEOPS complex composed of at least BUD32, CGI121, GON7, KAE1 and PCC1; the whole complex dimerizes.</text>
</comment>
<dbReference type="PROSITE" id="PS00109">
    <property type="entry name" value="PROTEIN_KINASE_TYR"/>
    <property type="match status" value="1"/>
</dbReference>
<feature type="region of interest" description="Disordered" evidence="10">
    <location>
        <begin position="507"/>
        <end position="554"/>
    </location>
</feature>
<name>A0A6A6NMJ2_9PEZI</name>
<dbReference type="SUPFAM" id="SSF56112">
    <property type="entry name" value="Protein kinase-like (PK-like)"/>
    <property type="match status" value="1"/>
</dbReference>
<feature type="domain" description="Protein kinase" evidence="11">
    <location>
        <begin position="403"/>
        <end position="769"/>
    </location>
</feature>
<evidence type="ECO:0000256" key="6">
    <source>
        <dbReference type="ARBA" id="ARBA00030980"/>
    </source>
</evidence>
<dbReference type="AlphaFoldDB" id="A0A6A6NMJ2"/>
<evidence type="ECO:0000259" key="11">
    <source>
        <dbReference type="PROSITE" id="PS50011"/>
    </source>
</evidence>
<dbReference type="PANTHER" id="PTHR38248:SF2">
    <property type="entry name" value="FUNK1 11"/>
    <property type="match status" value="1"/>
</dbReference>
<comment type="catalytic activity">
    <reaction evidence="9">
        <text>L-seryl-[protein] + ATP = O-phospho-L-seryl-[protein] + ADP + H(+)</text>
        <dbReference type="Rhea" id="RHEA:17989"/>
        <dbReference type="Rhea" id="RHEA-COMP:9863"/>
        <dbReference type="Rhea" id="RHEA-COMP:11604"/>
        <dbReference type="ChEBI" id="CHEBI:15378"/>
        <dbReference type="ChEBI" id="CHEBI:29999"/>
        <dbReference type="ChEBI" id="CHEBI:30616"/>
        <dbReference type="ChEBI" id="CHEBI:83421"/>
        <dbReference type="ChEBI" id="CHEBI:456216"/>
        <dbReference type="EC" id="2.7.11.1"/>
    </reaction>
</comment>
<dbReference type="EC" id="2.7.11.1" evidence="3"/>
<evidence type="ECO:0000256" key="8">
    <source>
        <dbReference type="ARBA" id="ARBA00047899"/>
    </source>
</evidence>
<evidence type="ECO:0000256" key="5">
    <source>
        <dbReference type="ARBA" id="ARBA00019973"/>
    </source>
</evidence>
<evidence type="ECO:0000256" key="10">
    <source>
        <dbReference type="SAM" id="MobiDB-lite"/>
    </source>
</evidence>
<dbReference type="GO" id="GO:0004674">
    <property type="term" value="F:protein serine/threonine kinase activity"/>
    <property type="evidence" value="ECO:0007669"/>
    <property type="project" value="UniProtKB-EC"/>
</dbReference>
<dbReference type="Proteomes" id="UP000799766">
    <property type="component" value="Unassembled WGS sequence"/>
</dbReference>
<dbReference type="PROSITE" id="PS50011">
    <property type="entry name" value="PROTEIN_KINASE_DOM"/>
    <property type="match status" value="1"/>
</dbReference>
<evidence type="ECO:0000256" key="7">
    <source>
        <dbReference type="ARBA" id="ARBA00033194"/>
    </source>
</evidence>
<dbReference type="OrthoDB" id="5584477at2759"/>
<evidence type="ECO:0000256" key="2">
    <source>
        <dbReference type="ARBA" id="ARBA00011534"/>
    </source>
</evidence>
<organism evidence="12 13">
    <name type="scientific">Lineolata rhizophorae</name>
    <dbReference type="NCBI Taxonomy" id="578093"/>
    <lineage>
        <taxon>Eukaryota</taxon>
        <taxon>Fungi</taxon>
        <taxon>Dikarya</taxon>
        <taxon>Ascomycota</taxon>
        <taxon>Pezizomycotina</taxon>
        <taxon>Dothideomycetes</taxon>
        <taxon>Dothideomycetes incertae sedis</taxon>
        <taxon>Lineolatales</taxon>
        <taxon>Lineolataceae</taxon>
        <taxon>Lineolata</taxon>
    </lineage>
</organism>
<dbReference type="Pfam" id="PF17667">
    <property type="entry name" value="Pkinase_fungal"/>
    <property type="match status" value="1"/>
</dbReference>
<evidence type="ECO:0000313" key="12">
    <source>
        <dbReference type="EMBL" id="KAF2452554.1"/>
    </source>
</evidence>
<dbReference type="InterPro" id="IPR000719">
    <property type="entry name" value="Prot_kinase_dom"/>
</dbReference>
<dbReference type="EMBL" id="MU001707">
    <property type="protein sequence ID" value="KAF2452554.1"/>
    <property type="molecule type" value="Genomic_DNA"/>
</dbReference>
<dbReference type="InterPro" id="IPR040976">
    <property type="entry name" value="Pkinase_fungal"/>
</dbReference>
<comment type="catalytic activity">
    <reaction evidence="8">
        <text>L-threonyl-[protein] + ATP = O-phospho-L-threonyl-[protein] + ADP + H(+)</text>
        <dbReference type="Rhea" id="RHEA:46608"/>
        <dbReference type="Rhea" id="RHEA-COMP:11060"/>
        <dbReference type="Rhea" id="RHEA-COMP:11605"/>
        <dbReference type="ChEBI" id="CHEBI:15378"/>
        <dbReference type="ChEBI" id="CHEBI:30013"/>
        <dbReference type="ChEBI" id="CHEBI:30616"/>
        <dbReference type="ChEBI" id="CHEBI:61977"/>
        <dbReference type="ChEBI" id="CHEBI:456216"/>
        <dbReference type="EC" id="2.7.11.1"/>
    </reaction>
</comment>
<dbReference type="PANTHER" id="PTHR38248">
    <property type="entry name" value="FUNK1 6"/>
    <property type="match status" value="1"/>
</dbReference>